<feature type="transmembrane region" description="Helical" evidence="2">
    <location>
        <begin position="459"/>
        <end position="479"/>
    </location>
</feature>
<dbReference type="PANTHER" id="PTHR32063">
    <property type="match status" value="1"/>
</dbReference>
<keyword evidence="2" id="KW-0812">Transmembrane</keyword>
<dbReference type="InterPro" id="IPR001036">
    <property type="entry name" value="Acrflvin-R"/>
</dbReference>
<feature type="transmembrane region" description="Helical" evidence="2">
    <location>
        <begin position="428"/>
        <end position="447"/>
    </location>
</feature>
<dbReference type="EMBL" id="FQVF01000006">
    <property type="protein sequence ID" value="SHF25633.1"/>
    <property type="molecule type" value="Genomic_DNA"/>
</dbReference>
<proteinExistence type="predicted"/>
<accession>A0A1M5A5Q9</accession>
<dbReference type="InterPro" id="IPR027463">
    <property type="entry name" value="AcrB_DN_DC_subdom"/>
</dbReference>
<feature type="transmembrane region" description="Helical" evidence="2">
    <location>
        <begin position="960"/>
        <end position="980"/>
    </location>
</feature>
<dbReference type="GO" id="GO:0042910">
    <property type="term" value="F:xenobiotic transmembrane transporter activity"/>
    <property type="evidence" value="ECO:0007669"/>
    <property type="project" value="TreeGrafter"/>
</dbReference>
<dbReference type="Proteomes" id="UP000184517">
    <property type="component" value="Unassembled WGS sequence"/>
</dbReference>
<dbReference type="PANTHER" id="PTHR32063:SF0">
    <property type="entry name" value="SWARMING MOTILITY PROTEIN SWRC"/>
    <property type="match status" value="1"/>
</dbReference>
<dbReference type="Gene3D" id="3.30.2090.10">
    <property type="entry name" value="Multidrug efflux transporter AcrB TolC docking domain, DN and DC subdomains"/>
    <property type="match status" value="2"/>
</dbReference>
<reference evidence="4" key="1">
    <citation type="submission" date="2016-11" db="EMBL/GenBank/DDBJ databases">
        <authorList>
            <person name="Varghese N."/>
            <person name="Submissions S."/>
        </authorList>
    </citation>
    <scope>NUCLEOTIDE SEQUENCE [LARGE SCALE GENOMIC DNA]</scope>
    <source>
        <strain evidence="4">DSM 16579</strain>
    </source>
</reference>
<feature type="transmembrane region" description="Helical" evidence="2">
    <location>
        <begin position="356"/>
        <end position="374"/>
    </location>
</feature>
<dbReference type="Pfam" id="PF00873">
    <property type="entry name" value="ACR_tran"/>
    <property type="match status" value="1"/>
</dbReference>
<dbReference type="Gene3D" id="3.30.70.1320">
    <property type="entry name" value="Multidrug efflux transporter AcrB pore domain like"/>
    <property type="match status" value="1"/>
</dbReference>
<feature type="transmembrane region" description="Helical" evidence="2">
    <location>
        <begin position="12"/>
        <end position="31"/>
    </location>
</feature>
<dbReference type="Gene3D" id="3.30.70.1440">
    <property type="entry name" value="Multidrug efflux transporter AcrB pore domain"/>
    <property type="match status" value="1"/>
</dbReference>
<keyword evidence="2" id="KW-0472">Membrane</keyword>
<feature type="transmembrane region" description="Helical" evidence="2">
    <location>
        <begin position="528"/>
        <end position="548"/>
    </location>
</feature>
<feature type="transmembrane region" description="Helical" evidence="2">
    <location>
        <begin position="1000"/>
        <end position="1025"/>
    </location>
</feature>
<dbReference type="SUPFAM" id="SSF82714">
    <property type="entry name" value="Multidrug efflux transporter AcrB TolC docking domain, DN and DC subdomains"/>
    <property type="match status" value="2"/>
</dbReference>
<keyword evidence="2" id="KW-1133">Transmembrane helix</keyword>
<dbReference type="STRING" id="1122206.SAMN02745753_01610"/>
<dbReference type="AlphaFoldDB" id="A0A1M5A5Q9"/>
<keyword evidence="4" id="KW-1185">Reference proteome</keyword>
<gene>
    <name evidence="3" type="ORF">SAMN02745753_01610</name>
</gene>
<dbReference type="OrthoDB" id="5287122at2"/>
<evidence type="ECO:0000313" key="3">
    <source>
        <dbReference type="EMBL" id="SHF25633.1"/>
    </source>
</evidence>
<name>A0A1M5A5Q9_9GAMM</name>
<dbReference type="PRINTS" id="PR00702">
    <property type="entry name" value="ACRIFLAVINRP"/>
</dbReference>
<feature type="transmembrane region" description="Helical" evidence="2">
    <location>
        <begin position="332"/>
        <end position="351"/>
    </location>
</feature>
<feature type="transmembrane region" description="Helical" evidence="2">
    <location>
        <begin position="881"/>
        <end position="902"/>
    </location>
</feature>
<protein>
    <submittedName>
        <fullName evidence="3">Multidrug efflux pump</fullName>
    </submittedName>
</protein>
<feature type="transmembrane region" description="Helical" evidence="2">
    <location>
        <begin position="908"/>
        <end position="931"/>
    </location>
</feature>
<feature type="region of interest" description="Disordered" evidence="1">
    <location>
        <begin position="1037"/>
        <end position="1070"/>
    </location>
</feature>
<dbReference type="SUPFAM" id="SSF82693">
    <property type="entry name" value="Multidrug efflux transporter AcrB pore domain, PN1, PN2, PC1 and PC2 subdomains"/>
    <property type="match status" value="2"/>
</dbReference>
<dbReference type="Gene3D" id="3.30.70.1430">
    <property type="entry name" value="Multidrug efflux transporter AcrB pore domain"/>
    <property type="match status" value="2"/>
</dbReference>
<dbReference type="SUPFAM" id="SSF82866">
    <property type="entry name" value="Multidrug efflux transporter AcrB transmembrane domain"/>
    <property type="match status" value="2"/>
</dbReference>
<feature type="compositionally biased region" description="Basic and acidic residues" evidence="1">
    <location>
        <begin position="1042"/>
        <end position="1052"/>
    </location>
</feature>
<evidence type="ECO:0000313" key="4">
    <source>
        <dbReference type="Proteomes" id="UP000184517"/>
    </source>
</evidence>
<feature type="transmembrane region" description="Helical" evidence="2">
    <location>
        <begin position="855"/>
        <end position="874"/>
    </location>
</feature>
<evidence type="ECO:0000256" key="1">
    <source>
        <dbReference type="SAM" id="MobiDB-lite"/>
    </source>
</evidence>
<dbReference type="RefSeq" id="WP_072839200.1">
    <property type="nucleotide sequence ID" value="NZ_FQVF01000006.1"/>
</dbReference>
<organism evidence="3 4">
    <name type="scientific">Marinomonas polaris DSM 16579</name>
    <dbReference type="NCBI Taxonomy" id="1122206"/>
    <lineage>
        <taxon>Bacteria</taxon>
        <taxon>Pseudomonadati</taxon>
        <taxon>Pseudomonadota</taxon>
        <taxon>Gammaproteobacteria</taxon>
        <taxon>Oceanospirillales</taxon>
        <taxon>Oceanospirillaceae</taxon>
        <taxon>Marinomonas</taxon>
    </lineage>
</organism>
<feature type="transmembrane region" description="Helical" evidence="2">
    <location>
        <begin position="380"/>
        <end position="407"/>
    </location>
</feature>
<evidence type="ECO:0000256" key="2">
    <source>
        <dbReference type="SAM" id="Phobius"/>
    </source>
</evidence>
<sequence>MQLLIEAALARSRTVLMFFVLILIMGTVSYIEIAKESDPDITIPMAYVSVSLDGISPEDADSLLVHPLEKELKGLEGLKELKSTASEGHASITLEFESGVNIDQAISDTRDKVDRAKSELPDDADEPTVTEVNLSTFPVLRVNLSGNVSFATLSRIAKNLQDSIEAVDGVLEAKISGDRDQQAQIIIRPEQLESYNLSLADVASFVSGNNKLVAAGNLDTGAGRFSLKVPGLLKTKEDILNLPIKADGDQVVLLGDIATGELTFEDPTSYARVEGKRSITLAVSKRVGVNIIETIEAIKATVKNESEQWPDGVEYDLTGDKSIDIETSLNDLFNNVLAATLLVMIVIVWALGVRSAILVGLAIPGAFLSGILVLDLQGYTINMVVLFALILSVGMLVDGAIVVTEYADRKLAEGASKRQAYSEAAKRMAWPITASTATTLAVFMPLLFWPDIVGEFMRFMPITIIATLSSSLVMALIVLPTIGSIIGKKGAYTEKTMHALRITETGDLSELTGPTGFYGRTLTRLVEYPIWVLLFTIALLLSIFASYGKFGKGIEFFPNIEPESANLDIRARGDLSLEEKDALVRQVEQQIIGTRELKSVVATSYATPGNGAAPDSIGSISMEFIEWYKRDSAGAILDRIRERTKQIPGIEISAEKEQGGPQSGADIQLQLSSNYTEALNLAADEISKQLLLRDEIITVSDDRSLAGIEWRIDINREEASRYGVDVNSLGNVIKLVTTGITLSDFLPEGADDKIDIVLRYPVNQRSLDQLDQLQIPTNQGSIPASNFIHRYAAPKQGVINRTDGKKTIKIDADVKDGLVVDEVIKAIKVKLNAAGIDKSVSYEFRGNTEDQQKSMVFLIKAFGVAFFIMAIILVTQFNNFFQCLLILSAVIFSTMGVFIGLMVKGQPFGIVMSGVGVIALAGIVVNNNIVLIDTFNGLRKQGMLVREAAIRTGVQRLRPVMLTTITTILGLVPMVFQFNIDLIHQSFSIGAPSAQWWTQLSTAIAGGLTFATPLTLILTPCLLVLGYRRKERKQLQALEEQSLERETPKGETQDQPFGTADNKNAPDKDN</sequence>
<dbReference type="GO" id="GO:0005886">
    <property type="term" value="C:plasma membrane"/>
    <property type="evidence" value="ECO:0007669"/>
    <property type="project" value="TreeGrafter"/>
</dbReference>
<dbReference type="Gene3D" id="1.20.1640.10">
    <property type="entry name" value="Multidrug efflux transporter AcrB transmembrane domain"/>
    <property type="match status" value="2"/>
</dbReference>